<dbReference type="EMBL" id="JAVDQS010000002">
    <property type="protein sequence ID" value="MDR6403912.1"/>
    <property type="molecule type" value="Genomic_DNA"/>
</dbReference>
<dbReference type="RefSeq" id="WP_309804017.1">
    <property type="nucleotide sequence ID" value="NZ_JAVDQS010000002.1"/>
</dbReference>
<dbReference type="Proteomes" id="UP001184853">
    <property type="component" value="Unassembled WGS sequence"/>
</dbReference>
<accession>A0ABU1LB10</accession>
<protein>
    <recommendedName>
        <fullName evidence="3">Tetratricopeptide repeat protein</fullName>
    </recommendedName>
</protein>
<sequence length="177" mass="20226">MFLKAISEKEYEELNKNIKIREIYKKAYNKASNTLDEKYYLDAMQKVVGKENANEQLLGLKIDIAYETKDYPTFEKLILEKYKDYKSVNPSTLGYIANMVADSQITTKSTLEKAILWAKESNSKLNVFMNDFTLAKLYNKTGDKANAKASAEKAIESAKSQAPEYVSEVQDFLNTLK</sequence>
<name>A0ABU1LB10_9FLAO</name>
<gene>
    <name evidence="1" type="ORF">J2781_000827</name>
</gene>
<evidence type="ECO:0008006" key="3">
    <source>
        <dbReference type="Google" id="ProtNLM"/>
    </source>
</evidence>
<keyword evidence="2" id="KW-1185">Reference proteome</keyword>
<evidence type="ECO:0000313" key="1">
    <source>
        <dbReference type="EMBL" id="MDR6403912.1"/>
    </source>
</evidence>
<reference evidence="1 2" key="1">
    <citation type="submission" date="2023-07" db="EMBL/GenBank/DDBJ databases">
        <title>Sorghum-associated microbial communities from plants grown in Nebraska, USA.</title>
        <authorList>
            <person name="Schachtman D."/>
        </authorList>
    </citation>
    <scope>NUCLEOTIDE SEQUENCE [LARGE SCALE GENOMIC DNA]</scope>
    <source>
        <strain evidence="1 2">DS1709</strain>
    </source>
</reference>
<proteinExistence type="predicted"/>
<evidence type="ECO:0000313" key="2">
    <source>
        <dbReference type="Proteomes" id="UP001184853"/>
    </source>
</evidence>
<comment type="caution">
    <text evidence="1">The sequence shown here is derived from an EMBL/GenBank/DDBJ whole genome shotgun (WGS) entry which is preliminary data.</text>
</comment>
<organism evidence="1 2">
    <name type="scientific">Chryseobacterium geocarposphaerae</name>
    <dbReference type="NCBI Taxonomy" id="1416776"/>
    <lineage>
        <taxon>Bacteria</taxon>
        <taxon>Pseudomonadati</taxon>
        <taxon>Bacteroidota</taxon>
        <taxon>Flavobacteriia</taxon>
        <taxon>Flavobacteriales</taxon>
        <taxon>Weeksellaceae</taxon>
        <taxon>Chryseobacterium group</taxon>
        <taxon>Chryseobacterium</taxon>
    </lineage>
</organism>